<feature type="transmembrane region" description="Helical" evidence="1">
    <location>
        <begin position="140"/>
        <end position="159"/>
    </location>
</feature>
<evidence type="ECO:0000256" key="1">
    <source>
        <dbReference type="SAM" id="Phobius"/>
    </source>
</evidence>
<keyword evidence="1" id="KW-0472">Membrane</keyword>
<name>A0A2M8WRP4_9MICO</name>
<dbReference type="EMBL" id="PGTZ01000007">
    <property type="protein sequence ID" value="PJI93599.1"/>
    <property type="molecule type" value="Genomic_DNA"/>
</dbReference>
<feature type="transmembrane region" description="Helical" evidence="1">
    <location>
        <begin position="166"/>
        <end position="185"/>
    </location>
</feature>
<organism evidence="2 3">
    <name type="scientific">Luteimicrobium subarcticum</name>
    <dbReference type="NCBI Taxonomy" id="620910"/>
    <lineage>
        <taxon>Bacteria</taxon>
        <taxon>Bacillati</taxon>
        <taxon>Actinomycetota</taxon>
        <taxon>Actinomycetes</taxon>
        <taxon>Micrococcales</taxon>
        <taxon>Luteimicrobium</taxon>
    </lineage>
</organism>
<proteinExistence type="predicted"/>
<keyword evidence="1" id="KW-0812">Transmembrane</keyword>
<gene>
    <name evidence="2" type="ORF">CLV34_1072</name>
</gene>
<protein>
    <submittedName>
        <fullName evidence="2">Uncharacterized protein</fullName>
    </submittedName>
</protein>
<reference evidence="2 3" key="1">
    <citation type="submission" date="2017-11" db="EMBL/GenBank/DDBJ databases">
        <title>Genomic Encyclopedia of Archaeal and Bacterial Type Strains, Phase II (KMG-II): From Individual Species to Whole Genera.</title>
        <authorList>
            <person name="Goeker M."/>
        </authorList>
    </citation>
    <scope>NUCLEOTIDE SEQUENCE [LARGE SCALE GENOMIC DNA]</scope>
    <source>
        <strain evidence="2 3">DSM 22413</strain>
    </source>
</reference>
<dbReference type="AlphaFoldDB" id="A0A2M8WRP4"/>
<dbReference type="Proteomes" id="UP000231586">
    <property type="component" value="Unassembled WGS sequence"/>
</dbReference>
<sequence length="232" mass="22889">MDDATLRLLRGTRTGLVASTSFALAAGAHLGAGGRVPSGLGLGALLTLTLVVAVGLARGPLRAAVVVPVVGGLQVALHHGFEWFTAVPAGASVSSGMATGMSGAPSATGHPFGGVAGADGATHAALAAATPTMASMHSSSMLAVHVVATLATTVLLVVGDRAARRTVLWWTAVLPVVLAVVAGRFRDRVRVPLAAVAVVPVRLALVLGGGPGRRGPPVLRGARTSVLAPALA</sequence>
<comment type="caution">
    <text evidence="2">The sequence shown here is derived from an EMBL/GenBank/DDBJ whole genome shotgun (WGS) entry which is preliminary data.</text>
</comment>
<evidence type="ECO:0000313" key="3">
    <source>
        <dbReference type="Proteomes" id="UP000231586"/>
    </source>
</evidence>
<feature type="transmembrane region" description="Helical" evidence="1">
    <location>
        <begin position="12"/>
        <end position="32"/>
    </location>
</feature>
<keyword evidence="1" id="KW-1133">Transmembrane helix</keyword>
<evidence type="ECO:0000313" key="2">
    <source>
        <dbReference type="EMBL" id="PJI93599.1"/>
    </source>
</evidence>
<feature type="transmembrane region" description="Helical" evidence="1">
    <location>
        <begin position="38"/>
        <end position="56"/>
    </location>
</feature>
<feature type="transmembrane region" description="Helical" evidence="1">
    <location>
        <begin position="63"/>
        <end position="81"/>
    </location>
</feature>
<dbReference type="RefSeq" id="WP_100349266.1">
    <property type="nucleotide sequence ID" value="NZ_PGTZ01000007.1"/>
</dbReference>
<accession>A0A2M8WRP4</accession>
<keyword evidence="3" id="KW-1185">Reference proteome</keyword>